<protein>
    <submittedName>
        <fullName evidence="4">ZP domain-containing protein</fullName>
    </submittedName>
</protein>
<proteinExistence type="predicted"/>
<evidence type="ECO:0000256" key="1">
    <source>
        <dbReference type="SAM" id="MobiDB-lite"/>
    </source>
</evidence>
<organism evidence="4">
    <name type="scientific">Soboliphyme baturini</name>
    <dbReference type="NCBI Taxonomy" id="241478"/>
    <lineage>
        <taxon>Eukaryota</taxon>
        <taxon>Metazoa</taxon>
        <taxon>Ecdysozoa</taxon>
        <taxon>Nematoda</taxon>
        <taxon>Enoplea</taxon>
        <taxon>Dorylaimia</taxon>
        <taxon>Dioctophymatida</taxon>
        <taxon>Dioctophymatoidea</taxon>
        <taxon>Soboliphymatidae</taxon>
        <taxon>Soboliphyme</taxon>
    </lineage>
</organism>
<reference evidence="2 3" key="2">
    <citation type="submission" date="2018-11" db="EMBL/GenBank/DDBJ databases">
        <authorList>
            <consortium name="Pathogen Informatics"/>
        </authorList>
    </citation>
    <scope>NUCLEOTIDE SEQUENCE [LARGE SCALE GENOMIC DNA]</scope>
</reference>
<dbReference type="EMBL" id="UZAM01015382">
    <property type="protein sequence ID" value="VDP38727.1"/>
    <property type="molecule type" value="Genomic_DNA"/>
</dbReference>
<feature type="region of interest" description="Disordered" evidence="1">
    <location>
        <begin position="81"/>
        <end position="103"/>
    </location>
</feature>
<name>A0A183J5Y5_9BILA</name>
<sequence>RHARSSNIVRPSPITTCGNREYHCANIIPVDAAFSSAPFGQRIIGRFFFTPTFICTKISGGRKNSNLQRVIRCRLADDGSATVNRPNGRPPAAGHRTGQFKTQEVPAKKDNKCVITSEHDKPVSFFGVWH</sequence>
<dbReference type="WBParaSite" id="SBAD_0001166701-mRNA-1">
    <property type="protein sequence ID" value="SBAD_0001166701-mRNA-1"/>
    <property type="gene ID" value="SBAD_0001166701"/>
</dbReference>
<evidence type="ECO:0000313" key="2">
    <source>
        <dbReference type="EMBL" id="VDP38727.1"/>
    </source>
</evidence>
<gene>
    <name evidence="2" type="ORF">SBAD_LOCUS11282</name>
</gene>
<evidence type="ECO:0000313" key="3">
    <source>
        <dbReference type="Proteomes" id="UP000270296"/>
    </source>
</evidence>
<reference evidence="4" key="1">
    <citation type="submission" date="2016-06" db="UniProtKB">
        <authorList>
            <consortium name="WormBaseParasite"/>
        </authorList>
    </citation>
    <scope>IDENTIFICATION</scope>
</reference>
<accession>A0A183J5Y5</accession>
<dbReference type="AlphaFoldDB" id="A0A183J5Y5"/>
<dbReference type="Proteomes" id="UP000270296">
    <property type="component" value="Unassembled WGS sequence"/>
</dbReference>
<keyword evidence="3" id="KW-1185">Reference proteome</keyword>
<evidence type="ECO:0000313" key="4">
    <source>
        <dbReference type="WBParaSite" id="SBAD_0001166701-mRNA-1"/>
    </source>
</evidence>